<evidence type="ECO:0000313" key="2">
    <source>
        <dbReference type="EMBL" id="GIY14170.1"/>
    </source>
</evidence>
<organism evidence="2 3">
    <name type="scientific">Caerostris extrusa</name>
    <name type="common">Bark spider</name>
    <name type="synonym">Caerostris bankana</name>
    <dbReference type="NCBI Taxonomy" id="172846"/>
    <lineage>
        <taxon>Eukaryota</taxon>
        <taxon>Metazoa</taxon>
        <taxon>Ecdysozoa</taxon>
        <taxon>Arthropoda</taxon>
        <taxon>Chelicerata</taxon>
        <taxon>Arachnida</taxon>
        <taxon>Araneae</taxon>
        <taxon>Araneomorphae</taxon>
        <taxon>Entelegynae</taxon>
        <taxon>Araneoidea</taxon>
        <taxon>Araneidae</taxon>
        <taxon>Caerostris</taxon>
    </lineage>
</organism>
<comment type="caution">
    <text evidence="2">The sequence shown here is derived from an EMBL/GenBank/DDBJ whole genome shotgun (WGS) entry which is preliminary data.</text>
</comment>
<reference evidence="2 3" key="1">
    <citation type="submission" date="2021-06" db="EMBL/GenBank/DDBJ databases">
        <title>Caerostris extrusa draft genome.</title>
        <authorList>
            <person name="Kono N."/>
            <person name="Arakawa K."/>
        </authorList>
    </citation>
    <scope>NUCLEOTIDE SEQUENCE [LARGE SCALE GENOMIC DNA]</scope>
</reference>
<keyword evidence="3" id="KW-1185">Reference proteome</keyword>
<name>A0AAV4QY40_CAEEX</name>
<feature type="compositionally biased region" description="Polar residues" evidence="1">
    <location>
        <begin position="46"/>
        <end position="61"/>
    </location>
</feature>
<proteinExistence type="predicted"/>
<evidence type="ECO:0000256" key="1">
    <source>
        <dbReference type="SAM" id="MobiDB-lite"/>
    </source>
</evidence>
<feature type="region of interest" description="Disordered" evidence="1">
    <location>
        <begin position="46"/>
        <end position="91"/>
    </location>
</feature>
<accession>A0AAV4QY40</accession>
<dbReference type="EMBL" id="BPLR01007051">
    <property type="protein sequence ID" value="GIY14170.1"/>
    <property type="molecule type" value="Genomic_DNA"/>
</dbReference>
<dbReference type="AlphaFoldDB" id="A0AAV4QY40"/>
<protein>
    <submittedName>
        <fullName evidence="2">Uncharacterized protein</fullName>
    </submittedName>
</protein>
<dbReference type="Proteomes" id="UP001054945">
    <property type="component" value="Unassembled WGS sequence"/>
</dbReference>
<sequence>MTKGPRPSSMNPAMFINTHLEVCNENSGLKNMGSLFPILTIASKLSKNSIPQNNGSRTTSPENERRECPKGGQPFYQTTINSGGRRVEAEY</sequence>
<gene>
    <name evidence="2" type="ORF">CEXT_732781</name>
</gene>
<evidence type="ECO:0000313" key="3">
    <source>
        <dbReference type="Proteomes" id="UP001054945"/>
    </source>
</evidence>